<dbReference type="STRING" id="651661.SAMN05660293_00660"/>
<dbReference type="Proteomes" id="UP000190897">
    <property type="component" value="Unassembled WGS sequence"/>
</dbReference>
<evidence type="ECO:0000313" key="3">
    <source>
        <dbReference type="Proteomes" id="UP000190897"/>
    </source>
</evidence>
<dbReference type="Gene3D" id="2.60.120.40">
    <property type="match status" value="1"/>
</dbReference>
<feature type="signal peptide" evidence="1">
    <location>
        <begin position="1"/>
        <end position="19"/>
    </location>
</feature>
<keyword evidence="1" id="KW-0732">Signal</keyword>
<sequence>MKKILLLFALLWFQQKLFAQTIGNVGINTYYPDPSAVLDVQATNKGVLLPRVFLQSTTDAGTVSNPAHGLLLYNTNDGLLEKKGFYFNIGTAASPFWKNVEENLILPFNQVESSPVSLFSVENTSLIATAAAIGGFAATGQAISGISSNGTAVSGISSGTGTGVFATSLNALALNVNGKMKISGGNTQPGSGKVLTSDSNGNASWQVPVNEFDNIFNGFLADGVLGGGNQNMSESTYTKIAFANQKYDVGTNYNDANMAPHSSLLVPKNGIYHFDVMVRWKIADPDDSFGPTIKLVRIRNGITTDLSEDRAWTTKTYHTSHIAIDCELQTGDLISVIARSYGPQVALDTYEMDSHFNGHLAIEN</sequence>
<protein>
    <recommendedName>
        <fullName evidence="4">C1q domain-containing protein</fullName>
    </recommendedName>
</protein>
<name>A0A1T5BW82_9BACT</name>
<dbReference type="RefSeq" id="WP_141110176.1">
    <property type="nucleotide sequence ID" value="NZ_FUZA01000001.1"/>
</dbReference>
<proteinExistence type="predicted"/>
<dbReference type="InterPro" id="IPR008983">
    <property type="entry name" value="Tumour_necrosis_fac-like_dom"/>
</dbReference>
<organism evidence="2 3">
    <name type="scientific">Dyadobacter psychrophilus</name>
    <dbReference type="NCBI Taxonomy" id="651661"/>
    <lineage>
        <taxon>Bacteria</taxon>
        <taxon>Pseudomonadati</taxon>
        <taxon>Bacteroidota</taxon>
        <taxon>Cytophagia</taxon>
        <taxon>Cytophagales</taxon>
        <taxon>Spirosomataceae</taxon>
        <taxon>Dyadobacter</taxon>
    </lineage>
</organism>
<feature type="chain" id="PRO_5013295688" description="C1q domain-containing protein" evidence="1">
    <location>
        <begin position="20"/>
        <end position="364"/>
    </location>
</feature>
<evidence type="ECO:0008006" key="4">
    <source>
        <dbReference type="Google" id="ProtNLM"/>
    </source>
</evidence>
<dbReference type="AlphaFoldDB" id="A0A1T5BW82"/>
<reference evidence="3" key="1">
    <citation type="submission" date="2017-02" db="EMBL/GenBank/DDBJ databases">
        <authorList>
            <person name="Varghese N."/>
            <person name="Submissions S."/>
        </authorList>
    </citation>
    <scope>NUCLEOTIDE SEQUENCE [LARGE SCALE GENOMIC DNA]</scope>
    <source>
        <strain evidence="3">DSM 22270</strain>
    </source>
</reference>
<evidence type="ECO:0000256" key="1">
    <source>
        <dbReference type="SAM" id="SignalP"/>
    </source>
</evidence>
<dbReference type="OrthoDB" id="933310at2"/>
<keyword evidence="3" id="KW-1185">Reference proteome</keyword>
<dbReference type="SUPFAM" id="SSF49842">
    <property type="entry name" value="TNF-like"/>
    <property type="match status" value="1"/>
</dbReference>
<evidence type="ECO:0000313" key="2">
    <source>
        <dbReference type="EMBL" id="SKB51417.1"/>
    </source>
</evidence>
<accession>A0A1T5BW82</accession>
<dbReference type="EMBL" id="FUZA01000001">
    <property type="protein sequence ID" value="SKB51417.1"/>
    <property type="molecule type" value="Genomic_DNA"/>
</dbReference>
<gene>
    <name evidence="2" type="ORF">SAMN05660293_00660</name>
</gene>